<accession>A0ABU1TTR0</accession>
<proteinExistence type="predicted"/>
<keyword evidence="1" id="KW-0812">Transmembrane</keyword>
<sequence>MKKFLIQIFIISLFYLIFTIIVSLIVGLPPFNTGMVIGYPAIYYQFYLNENEIQFGFTNVVSVFLNFIIVISIYVFYNLSRSFFNKKAS</sequence>
<gene>
    <name evidence="2" type="ORF">J2X31_003285</name>
</gene>
<protein>
    <submittedName>
        <fullName evidence="2">Uncharacterized protein</fullName>
    </submittedName>
</protein>
<reference evidence="2 3" key="1">
    <citation type="submission" date="2023-07" db="EMBL/GenBank/DDBJ databases">
        <title>Sorghum-associated microbial communities from plants grown in Nebraska, USA.</title>
        <authorList>
            <person name="Schachtman D."/>
        </authorList>
    </citation>
    <scope>NUCLEOTIDE SEQUENCE [LARGE SCALE GENOMIC DNA]</scope>
    <source>
        <strain evidence="2 3">3773</strain>
    </source>
</reference>
<dbReference type="Proteomes" id="UP001255185">
    <property type="component" value="Unassembled WGS sequence"/>
</dbReference>
<evidence type="ECO:0000313" key="2">
    <source>
        <dbReference type="EMBL" id="MDR6969258.1"/>
    </source>
</evidence>
<dbReference type="EMBL" id="JAVDVI010000017">
    <property type="protein sequence ID" value="MDR6969258.1"/>
    <property type="molecule type" value="Genomic_DNA"/>
</dbReference>
<keyword evidence="1" id="KW-0472">Membrane</keyword>
<keyword evidence="1" id="KW-1133">Transmembrane helix</keyword>
<comment type="caution">
    <text evidence="2">The sequence shown here is derived from an EMBL/GenBank/DDBJ whole genome shotgun (WGS) entry which is preliminary data.</text>
</comment>
<feature type="transmembrane region" description="Helical" evidence="1">
    <location>
        <begin position="53"/>
        <end position="77"/>
    </location>
</feature>
<name>A0ABU1TTR0_9FLAO</name>
<organism evidence="2 3">
    <name type="scientific">Flavobacterium arsenatis</name>
    <dbReference type="NCBI Taxonomy" id="1484332"/>
    <lineage>
        <taxon>Bacteria</taxon>
        <taxon>Pseudomonadati</taxon>
        <taxon>Bacteroidota</taxon>
        <taxon>Flavobacteriia</taxon>
        <taxon>Flavobacteriales</taxon>
        <taxon>Flavobacteriaceae</taxon>
        <taxon>Flavobacterium</taxon>
    </lineage>
</organism>
<keyword evidence="3" id="KW-1185">Reference proteome</keyword>
<evidence type="ECO:0000313" key="3">
    <source>
        <dbReference type="Proteomes" id="UP001255185"/>
    </source>
</evidence>
<feature type="transmembrane region" description="Helical" evidence="1">
    <location>
        <begin position="5"/>
        <end position="26"/>
    </location>
</feature>
<evidence type="ECO:0000256" key="1">
    <source>
        <dbReference type="SAM" id="Phobius"/>
    </source>
</evidence>